<dbReference type="Pfam" id="PF04893">
    <property type="entry name" value="Yip1"/>
    <property type="match status" value="1"/>
</dbReference>
<dbReference type="AlphaFoldDB" id="A0A1G9QB70"/>
<evidence type="ECO:0000313" key="8">
    <source>
        <dbReference type="Proteomes" id="UP000199451"/>
    </source>
</evidence>
<evidence type="ECO:0000256" key="2">
    <source>
        <dbReference type="ARBA" id="ARBA00022692"/>
    </source>
</evidence>
<evidence type="ECO:0000256" key="1">
    <source>
        <dbReference type="ARBA" id="ARBA00004141"/>
    </source>
</evidence>
<gene>
    <name evidence="7" type="ORF">SAMN04487949_0778</name>
</gene>
<feature type="transmembrane region" description="Helical" evidence="5">
    <location>
        <begin position="25"/>
        <end position="48"/>
    </location>
</feature>
<feature type="domain" description="Yip1" evidence="6">
    <location>
        <begin position="6"/>
        <end position="241"/>
    </location>
</feature>
<dbReference type="EMBL" id="FNHL01000001">
    <property type="protein sequence ID" value="SDM08322.1"/>
    <property type="molecule type" value="Genomic_DNA"/>
</dbReference>
<dbReference type="OrthoDB" id="116519at2157"/>
<dbReference type="InterPro" id="IPR006977">
    <property type="entry name" value="Yip1_dom"/>
</dbReference>
<keyword evidence="3 5" id="KW-1133">Transmembrane helix</keyword>
<protein>
    <submittedName>
        <fullName evidence="7">Yip1 domain-containing protein</fullName>
    </submittedName>
</protein>
<keyword evidence="8" id="KW-1185">Reference proteome</keyword>
<evidence type="ECO:0000259" key="6">
    <source>
        <dbReference type="Pfam" id="PF04893"/>
    </source>
</evidence>
<sequence length="244" mass="25636">MPRTPLLHPGAFFDERVPNLDVGRALVLGLLLALVTTAGAGLVGWAFVDALDVTVTVDNPAHSPDWVCEQQAEMFTDMPTPSGCGDDVPETVERDLGELVWDEFVGLLPWVFVGGLLAGLGTAVTFHVLTALADGEGSFGDTLAVTAWGATPLVVQTVAGVGYTVFRIQRLALPSQPEAAVERLATLTTFGNRLPLVVLALVVTAWQVSIWTHGLHRARNVSFDAALASAGLVGAVSFLLTLAG</sequence>
<comment type="subcellular location">
    <subcellularLocation>
        <location evidence="1">Membrane</location>
        <topology evidence="1">Multi-pass membrane protein</topology>
    </subcellularLocation>
</comment>
<proteinExistence type="predicted"/>
<dbReference type="Proteomes" id="UP000199451">
    <property type="component" value="Unassembled WGS sequence"/>
</dbReference>
<keyword evidence="4 5" id="KW-0472">Membrane</keyword>
<name>A0A1G9QB70_9EURY</name>
<keyword evidence="2 5" id="KW-0812">Transmembrane</keyword>
<dbReference type="GO" id="GO:0016020">
    <property type="term" value="C:membrane"/>
    <property type="evidence" value="ECO:0007669"/>
    <property type="project" value="UniProtKB-SubCell"/>
</dbReference>
<evidence type="ECO:0000256" key="3">
    <source>
        <dbReference type="ARBA" id="ARBA00022989"/>
    </source>
</evidence>
<feature type="transmembrane region" description="Helical" evidence="5">
    <location>
        <begin position="225"/>
        <end position="243"/>
    </location>
</feature>
<evidence type="ECO:0000256" key="5">
    <source>
        <dbReference type="SAM" id="Phobius"/>
    </source>
</evidence>
<evidence type="ECO:0000313" key="7">
    <source>
        <dbReference type="EMBL" id="SDM08322.1"/>
    </source>
</evidence>
<feature type="transmembrane region" description="Helical" evidence="5">
    <location>
        <begin position="194"/>
        <end position="213"/>
    </location>
</feature>
<accession>A0A1G9QB70</accession>
<feature type="transmembrane region" description="Helical" evidence="5">
    <location>
        <begin position="107"/>
        <end position="133"/>
    </location>
</feature>
<evidence type="ECO:0000256" key="4">
    <source>
        <dbReference type="ARBA" id="ARBA00023136"/>
    </source>
</evidence>
<feature type="transmembrane region" description="Helical" evidence="5">
    <location>
        <begin position="145"/>
        <end position="166"/>
    </location>
</feature>
<dbReference type="RefSeq" id="WP_170830551.1">
    <property type="nucleotide sequence ID" value="NZ_FNHL01000001.1"/>
</dbReference>
<dbReference type="STRING" id="660521.SAMN04487949_0778"/>
<reference evidence="8" key="1">
    <citation type="submission" date="2016-10" db="EMBL/GenBank/DDBJ databases">
        <authorList>
            <person name="Varghese N."/>
            <person name="Submissions S."/>
        </authorList>
    </citation>
    <scope>NUCLEOTIDE SEQUENCE [LARGE SCALE GENOMIC DNA]</scope>
    <source>
        <strain evidence="8">CGMCC 1.10119</strain>
    </source>
</reference>
<organism evidence="7 8">
    <name type="scientific">Halogranum gelatinilyticum</name>
    <dbReference type="NCBI Taxonomy" id="660521"/>
    <lineage>
        <taxon>Archaea</taxon>
        <taxon>Methanobacteriati</taxon>
        <taxon>Methanobacteriota</taxon>
        <taxon>Stenosarchaea group</taxon>
        <taxon>Halobacteria</taxon>
        <taxon>Halobacteriales</taxon>
        <taxon>Haloferacaceae</taxon>
    </lineage>
</organism>